<sequence>MEGEKSKNPLEGISGEVLKHVHQLNEPVPIELQAQYFRLSAEMRKRGIQLSDKEVEEAELFLFDPLLSDDIKKMTLLRLAITGNITVFRIIERYLESAPESIRPWALMAQLEARIGILNDLIDEKQVVITSGLGGHDGKMRFMAFLHTDKLQNFERYQEELLEKELLYRIGKAEGEIERLEMHNNYLLLTFLVPINYELRHFFTSIITECNQYGNFLATTFIITNTQLLTPQAADAALKKYAEENSLPTTY</sequence>
<dbReference type="RefSeq" id="WP_116679731.1">
    <property type="nucleotide sequence ID" value="NZ_QEKY01000013.1"/>
</dbReference>
<dbReference type="OrthoDB" id="1114613at2"/>
<dbReference type="AlphaFoldDB" id="A0A2U1F850"/>
<dbReference type="EMBL" id="QEKY01000013">
    <property type="protein sequence ID" value="PVZ08373.1"/>
    <property type="molecule type" value="Genomic_DNA"/>
</dbReference>
<comment type="caution">
    <text evidence="1">The sequence shown here is derived from an EMBL/GenBank/DDBJ whole genome shotgun (WGS) entry which is preliminary data.</text>
</comment>
<gene>
    <name evidence="1" type="ORF">C7382_11326</name>
</gene>
<accession>A0A2U1F850</accession>
<organism evidence="1 2">
    <name type="scientific">Porphyromonas loveana</name>
    <dbReference type="NCBI Taxonomy" id="1884669"/>
    <lineage>
        <taxon>Bacteria</taxon>
        <taxon>Pseudomonadati</taxon>
        <taxon>Bacteroidota</taxon>
        <taxon>Bacteroidia</taxon>
        <taxon>Bacteroidales</taxon>
        <taxon>Porphyromonadaceae</taxon>
        <taxon>Porphyromonas</taxon>
    </lineage>
</organism>
<reference evidence="1 2" key="1">
    <citation type="submission" date="2018-04" db="EMBL/GenBank/DDBJ databases">
        <title>Genomic Encyclopedia of Type Strains, Phase IV (KMG-IV): sequencing the most valuable type-strain genomes for metagenomic binning, comparative biology and taxonomic classification.</title>
        <authorList>
            <person name="Goeker M."/>
        </authorList>
    </citation>
    <scope>NUCLEOTIDE SEQUENCE [LARGE SCALE GENOMIC DNA]</scope>
    <source>
        <strain evidence="1 2">DSM 28520</strain>
    </source>
</reference>
<dbReference type="GeneID" id="94551196"/>
<keyword evidence="2" id="KW-1185">Reference proteome</keyword>
<evidence type="ECO:0000313" key="2">
    <source>
        <dbReference type="Proteomes" id="UP000245462"/>
    </source>
</evidence>
<dbReference type="Proteomes" id="UP000245462">
    <property type="component" value="Unassembled WGS sequence"/>
</dbReference>
<proteinExistence type="predicted"/>
<evidence type="ECO:0000313" key="1">
    <source>
        <dbReference type="EMBL" id="PVZ08373.1"/>
    </source>
</evidence>
<name>A0A2U1F850_9PORP</name>
<protein>
    <submittedName>
        <fullName evidence="1">Uncharacterized protein</fullName>
    </submittedName>
</protein>